<keyword evidence="7" id="KW-1185">Reference proteome</keyword>
<evidence type="ECO:0000313" key="7">
    <source>
        <dbReference type="Proteomes" id="UP000001514"/>
    </source>
</evidence>
<dbReference type="AlphaFoldDB" id="D8RCY8"/>
<dbReference type="OMA" id="EIRTIRC"/>
<dbReference type="InterPro" id="IPR043454">
    <property type="entry name" value="NPH3/RPT2-like"/>
</dbReference>
<keyword evidence="2" id="KW-0833">Ubl conjugation pathway</keyword>
<sequence>MSTIKLGANANLSEAKGRSWFVALRFSFVDGLDFSGFRCVATELQSDIVVEVKDVRFHLHKFPLLSRSGLLNRLVFESRDTQKNRIRLDEVPGGPEAFELAAKFCYGMPVDMDASNVAALWCAAVHLEMTEDLEDGNLVSKAEAFFNTVVLGSWKDSVTVLLSCGKIHAWAERLMIVQRCTESIAWKACTDPRGVRSSHGSRMGSRAQSPSRRSMDLSSSNKQELMKEWWFDDLLKLPVDYFKKVMAAIRVKGMKLELIAGAVALYALSWLPRRSEIEYDQHSFRGKGRLLLEQVLSMLPRGKDLVPSRFLMHLIRMAHLLEADLPCKIDLEQRAGTQLDSAALSDLLVPALDASSCCGLKVDVDLVQRLVEHFVRQDEIVTSNYGSGNSVVLDHRVRVATLVDNYLAEISQDRNLSVARFKALAEALPDSYRASHDYLYTAINIFLKVHPELKDEERKDLCQLLDCKRLSLHSSMHAAQNERLPLRTVMQILFFEHLKLKNSSQANQKLPMEVPKIEGGGTAALQQEIRTIRCELEQMKADFSEFQNHFRSLKLEKQNSDVRSKLKKLGVRIY</sequence>
<dbReference type="Gramene" id="EFJ30222">
    <property type="protein sequence ID" value="EFJ30222"/>
    <property type="gene ID" value="SELMODRAFT_90150"/>
</dbReference>
<evidence type="ECO:0000256" key="1">
    <source>
        <dbReference type="ARBA" id="ARBA00004906"/>
    </source>
</evidence>
<dbReference type="PROSITE" id="PS51649">
    <property type="entry name" value="NPH3"/>
    <property type="match status" value="1"/>
</dbReference>
<dbReference type="InterPro" id="IPR011333">
    <property type="entry name" value="SKP1/BTB/POZ_sf"/>
</dbReference>
<feature type="domain" description="NPH3" evidence="5">
    <location>
        <begin position="228"/>
        <end position="499"/>
    </location>
</feature>
<dbReference type="UniPathway" id="UPA00143"/>
<comment type="pathway">
    <text evidence="1">Protein modification; protein ubiquitination.</text>
</comment>
<name>D8RCY8_SELML</name>
<dbReference type="Pfam" id="PF00651">
    <property type="entry name" value="BTB"/>
    <property type="match status" value="1"/>
</dbReference>
<feature type="region of interest" description="Disordered" evidence="3">
    <location>
        <begin position="192"/>
        <end position="217"/>
    </location>
</feature>
<reference evidence="6 7" key="1">
    <citation type="journal article" date="2011" name="Science">
        <title>The Selaginella genome identifies genetic changes associated with the evolution of vascular plants.</title>
        <authorList>
            <person name="Banks J.A."/>
            <person name="Nishiyama T."/>
            <person name="Hasebe M."/>
            <person name="Bowman J.L."/>
            <person name="Gribskov M."/>
            <person name="dePamphilis C."/>
            <person name="Albert V.A."/>
            <person name="Aono N."/>
            <person name="Aoyama T."/>
            <person name="Ambrose B.A."/>
            <person name="Ashton N.W."/>
            <person name="Axtell M.J."/>
            <person name="Barker E."/>
            <person name="Barker M.S."/>
            <person name="Bennetzen J.L."/>
            <person name="Bonawitz N.D."/>
            <person name="Chapple C."/>
            <person name="Cheng C."/>
            <person name="Correa L.G."/>
            <person name="Dacre M."/>
            <person name="DeBarry J."/>
            <person name="Dreyer I."/>
            <person name="Elias M."/>
            <person name="Engstrom E.M."/>
            <person name="Estelle M."/>
            <person name="Feng L."/>
            <person name="Finet C."/>
            <person name="Floyd S.K."/>
            <person name="Frommer W.B."/>
            <person name="Fujita T."/>
            <person name="Gramzow L."/>
            <person name="Gutensohn M."/>
            <person name="Harholt J."/>
            <person name="Hattori M."/>
            <person name="Heyl A."/>
            <person name="Hirai T."/>
            <person name="Hiwatashi Y."/>
            <person name="Ishikawa M."/>
            <person name="Iwata M."/>
            <person name="Karol K.G."/>
            <person name="Koehler B."/>
            <person name="Kolukisaoglu U."/>
            <person name="Kubo M."/>
            <person name="Kurata T."/>
            <person name="Lalonde S."/>
            <person name="Li K."/>
            <person name="Li Y."/>
            <person name="Litt A."/>
            <person name="Lyons E."/>
            <person name="Manning G."/>
            <person name="Maruyama T."/>
            <person name="Michael T.P."/>
            <person name="Mikami K."/>
            <person name="Miyazaki S."/>
            <person name="Morinaga S."/>
            <person name="Murata T."/>
            <person name="Mueller-Roeber B."/>
            <person name="Nelson D.R."/>
            <person name="Obara M."/>
            <person name="Oguri Y."/>
            <person name="Olmstead R.G."/>
            <person name="Onodera N."/>
            <person name="Petersen B.L."/>
            <person name="Pils B."/>
            <person name="Prigge M."/>
            <person name="Rensing S.A."/>
            <person name="Riano-Pachon D.M."/>
            <person name="Roberts A.W."/>
            <person name="Sato Y."/>
            <person name="Scheller H.V."/>
            <person name="Schulz B."/>
            <person name="Schulz C."/>
            <person name="Shakirov E.V."/>
            <person name="Shibagaki N."/>
            <person name="Shinohara N."/>
            <person name="Shippen D.E."/>
            <person name="Soerensen I."/>
            <person name="Sotooka R."/>
            <person name="Sugimoto N."/>
            <person name="Sugita M."/>
            <person name="Sumikawa N."/>
            <person name="Tanurdzic M."/>
            <person name="Theissen G."/>
            <person name="Ulvskov P."/>
            <person name="Wakazuki S."/>
            <person name="Weng J.K."/>
            <person name="Willats W.W."/>
            <person name="Wipf D."/>
            <person name="Wolf P.G."/>
            <person name="Yang L."/>
            <person name="Zimmer A.D."/>
            <person name="Zhu Q."/>
            <person name="Mitros T."/>
            <person name="Hellsten U."/>
            <person name="Loque D."/>
            <person name="Otillar R."/>
            <person name="Salamov A."/>
            <person name="Schmutz J."/>
            <person name="Shapiro H."/>
            <person name="Lindquist E."/>
            <person name="Lucas S."/>
            <person name="Rokhsar D."/>
            <person name="Grigoriev I.V."/>
        </authorList>
    </citation>
    <scope>NUCLEOTIDE SEQUENCE [LARGE SCALE GENOMIC DNA]</scope>
</reference>
<evidence type="ECO:0000259" key="4">
    <source>
        <dbReference type="PROSITE" id="PS50097"/>
    </source>
</evidence>
<dbReference type="KEGG" id="smo:SELMODRAFT_90150"/>
<dbReference type="SUPFAM" id="SSF54695">
    <property type="entry name" value="POZ domain"/>
    <property type="match status" value="1"/>
</dbReference>
<dbReference type="Proteomes" id="UP000001514">
    <property type="component" value="Unassembled WGS sequence"/>
</dbReference>
<dbReference type="InterPro" id="IPR027356">
    <property type="entry name" value="NPH3_dom"/>
</dbReference>
<evidence type="ECO:0000256" key="3">
    <source>
        <dbReference type="SAM" id="MobiDB-lite"/>
    </source>
</evidence>
<evidence type="ECO:0000313" key="6">
    <source>
        <dbReference type="EMBL" id="EFJ30222.1"/>
    </source>
</evidence>
<dbReference type="HOGENOM" id="CLU_005994_6_2_1"/>
<dbReference type="GO" id="GO:0016567">
    <property type="term" value="P:protein ubiquitination"/>
    <property type="evidence" value="ECO:0007669"/>
    <property type="project" value="UniProtKB-UniPathway"/>
</dbReference>
<gene>
    <name evidence="6" type="primary">NPH3C-1</name>
    <name evidence="6" type="ORF">SELMODRAFT_90150</name>
</gene>
<accession>D8RCY8</accession>
<protein>
    <submittedName>
        <fullName evidence="6">Uncharacterized protein NPH3C-1</fullName>
    </submittedName>
</protein>
<proteinExistence type="predicted"/>
<dbReference type="eggNOG" id="ENOG502QR3H">
    <property type="taxonomic scope" value="Eukaryota"/>
</dbReference>
<dbReference type="Pfam" id="PF03000">
    <property type="entry name" value="NPH3"/>
    <property type="match status" value="1"/>
</dbReference>
<dbReference type="Gene3D" id="3.30.710.10">
    <property type="entry name" value="Potassium Channel Kv1.1, Chain A"/>
    <property type="match status" value="1"/>
</dbReference>
<dbReference type="PANTHER" id="PTHR32370">
    <property type="entry name" value="OS12G0117600 PROTEIN"/>
    <property type="match status" value="1"/>
</dbReference>
<dbReference type="PROSITE" id="PS50097">
    <property type="entry name" value="BTB"/>
    <property type="match status" value="1"/>
</dbReference>
<dbReference type="InParanoid" id="D8RCY8"/>
<organism evidence="7">
    <name type="scientific">Selaginella moellendorffii</name>
    <name type="common">Spikemoss</name>
    <dbReference type="NCBI Taxonomy" id="88036"/>
    <lineage>
        <taxon>Eukaryota</taxon>
        <taxon>Viridiplantae</taxon>
        <taxon>Streptophyta</taxon>
        <taxon>Embryophyta</taxon>
        <taxon>Tracheophyta</taxon>
        <taxon>Lycopodiopsida</taxon>
        <taxon>Selaginellales</taxon>
        <taxon>Selaginellaceae</taxon>
        <taxon>Selaginella</taxon>
    </lineage>
</organism>
<dbReference type="InterPro" id="IPR000210">
    <property type="entry name" value="BTB/POZ_dom"/>
</dbReference>
<dbReference type="EMBL" id="GL377576">
    <property type="protein sequence ID" value="EFJ30222.1"/>
    <property type="molecule type" value="Genomic_DNA"/>
</dbReference>
<evidence type="ECO:0000259" key="5">
    <source>
        <dbReference type="PROSITE" id="PS51649"/>
    </source>
</evidence>
<feature type="domain" description="BTB" evidence="4">
    <location>
        <begin position="46"/>
        <end position="114"/>
    </location>
</feature>
<evidence type="ECO:0000256" key="2">
    <source>
        <dbReference type="ARBA" id="ARBA00022786"/>
    </source>
</evidence>